<evidence type="ECO:0000256" key="13">
    <source>
        <dbReference type="SAM" id="SignalP"/>
    </source>
</evidence>
<keyword evidence="6" id="KW-0408">Iron</keyword>
<keyword evidence="8 12" id="KW-0798">TonB box</keyword>
<dbReference type="AlphaFoldDB" id="A0A418NTU4"/>
<dbReference type="Proteomes" id="UP000286576">
    <property type="component" value="Unassembled WGS sequence"/>
</dbReference>
<dbReference type="Pfam" id="PF07715">
    <property type="entry name" value="Plug"/>
    <property type="match status" value="1"/>
</dbReference>
<dbReference type="GO" id="GO:0009279">
    <property type="term" value="C:cell outer membrane"/>
    <property type="evidence" value="ECO:0007669"/>
    <property type="project" value="UniProtKB-SubCell"/>
</dbReference>
<evidence type="ECO:0000256" key="8">
    <source>
        <dbReference type="ARBA" id="ARBA00023077"/>
    </source>
</evidence>
<dbReference type="InterPro" id="IPR039426">
    <property type="entry name" value="TonB-dep_rcpt-like"/>
</dbReference>
<feature type="signal peptide" evidence="13">
    <location>
        <begin position="1"/>
        <end position="29"/>
    </location>
</feature>
<feature type="domain" description="TonB-dependent receptor plug" evidence="15">
    <location>
        <begin position="59"/>
        <end position="166"/>
    </location>
</feature>
<evidence type="ECO:0000256" key="7">
    <source>
        <dbReference type="ARBA" id="ARBA00023065"/>
    </source>
</evidence>
<comment type="caution">
    <text evidence="16">The sequence shown here is derived from an EMBL/GenBank/DDBJ whole genome shotgun (WGS) entry which is preliminary data.</text>
</comment>
<dbReference type="Pfam" id="PF00593">
    <property type="entry name" value="TonB_dep_Rec_b-barrel"/>
    <property type="match status" value="1"/>
</dbReference>
<evidence type="ECO:0000256" key="1">
    <source>
        <dbReference type="ARBA" id="ARBA00004571"/>
    </source>
</evidence>
<dbReference type="PANTHER" id="PTHR32552">
    <property type="entry name" value="FERRICHROME IRON RECEPTOR-RELATED"/>
    <property type="match status" value="1"/>
</dbReference>
<dbReference type="GO" id="GO:0006826">
    <property type="term" value="P:iron ion transport"/>
    <property type="evidence" value="ECO:0007669"/>
    <property type="project" value="UniProtKB-KW"/>
</dbReference>
<evidence type="ECO:0000256" key="11">
    <source>
        <dbReference type="PROSITE-ProRule" id="PRU01360"/>
    </source>
</evidence>
<dbReference type="SUPFAM" id="SSF56935">
    <property type="entry name" value="Porins"/>
    <property type="match status" value="1"/>
</dbReference>
<accession>A0A418NTU4</accession>
<keyword evidence="16" id="KW-0675">Receptor</keyword>
<dbReference type="Gene3D" id="2.40.170.20">
    <property type="entry name" value="TonB-dependent receptor, beta-barrel domain"/>
    <property type="match status" value="1"/>
</dbReference>
<keyword evidence="3 11" id="KW-1134">Transmembrane beta strand</keyword>
<comment type="subcellular location">
    <subcellularLocation>
        <location evidence="1 11">Cell outer membrane</location>
        <topology evidence="1 11">Multi-pass membrane protein</topology>
    </subcellularLocation>
</comment>
<feature type="domain" description="TonB-dependent receptor-like beta-barrel" evidence="14">
    <location>
        <begin position="292"/>
        <end position="757"/>
    </location>
</feature>
<feature type="chain" id="PRO_5019088652" evidence="13">
    <location>
        <begin position="30"/>
        <end position="791"/>
    </location>
</feature>
<evidence type="ECO:0000256" key="9">
    <source>
        <dbReference type="ARBA" id="ARBA00023136"/>
    </source>
</evidence>
<organism evidence="16 17">
    <name type="scientific">Aurantiacibacter zhengii</name>
    <dbReference type="NCBI Taxonomy" id="2307003"/>
    <lineage>
        <taxon>Bacteria</taxon>
        <taxon>Pseudomonadati</taxon>
        <taxon>Pseudomonadota</taxon>
        <taxon>Alphaproteobacteria</taxon>
        <taxon>Sphingomonadales</taxon>
        <taxon>Erythrobacteraceae</taxon>
        <taxon>Aurantiacibacter</taxon>
    </lineage>
</organism>
<evidence type="ECO:0000256" key="2">
    <source>
        <dbReference type="ARBA" id="ARBA00022448"/>
    </source>
</evidence>
<evidence type="ECO:0000256" key="5">
    <source>
        <dbReference type="ARBA" id="ARBA00022692"/>
    </source>
</evidence>
<dbReference type="InterPro" id="IPR000531">
    <property type="entry name" value="Beta-barrel_TonB"/>
</dbReference>
<keyword evidence="2 11" id="KW-0813">Transport</keyword>
<reference evidence="16 17" key="1">
    <citation type="submission" date="2018-08" db="EMBL/GenBank/DDBJ databases">
        <title>Erythrobacter zhengii sp.nov., a bacterium isolated from deep-sea sediment.</title>
        <authorList>
            <person name="Fang C."/>
            <person name="Wu Y.-H."/>
            <person name="Sun C."/>
            <person name="Wang H."/>
            <person name="Cheng H."/>
            <person name="Meng F.-X."/>
            <person name="Wang C.-S."/>
            <person name="Xu X.-W."/>
        </authorList>
    </citation>
    <scope>NUCLEOTIDE SEQUENCE [LARGE SCALE GENOMIC DNA]</scope>
    <source>
        <strain evidence="16 17">V18</strain>
    </source>
</reference>
<comment type="similarity">
    <text evidence="11 12">Belongs to the TonB-dependent receptor family.</text>
</comment>
<protein>
    <submittedName>
        <fullName evidence="16">TonB-dependent receptor</fullName>
    </submittedName>
</protein>
<keyword evidence="17" id="KW-1185">Reference proteome</keyword>
<evidence type="ECO:0000313" key="17">
    <source>
        <dbReference type="Proteomes" id="UP000286576"/>
    </source>
</evidence>
<keyword evidence="13" id="KW-0732">Signal</keyword>
<evidence type="ECO:0000256" key="3">
    <source>
        <dbReference type="ARBA" id="ARBA00022452"/>
    </source>
</evidence>
<dbReference type="PANTHER" id="PTHR32552:SF81">
    <property type="entry name" value="TONB-DEPENDENT OUTER MEMBRANE RECEPTOR"/>
    <property type="match status" value="1"/>
</dbReference>
<dbReference type="EMBL" id="QXFL01000003">
    <property type="protein sequence ID" value="RIV86818.1"/>
    <property type="molecule type" value="Genomic_DNA"/>
</dbReference>
<keyword evidence="9 11" id="KW-0472">Membrane</keyword>
<evidence type="ECO:0000259" key="14">
    <source>
        <dbReference type="Pfam" id="PF00593"/>
    </source>
</evidence>
<evidence type="ECO:0000256" key="12">
    <source>
        <dbReference type="RuleBase" id="RU003357"/>
    </source>
</evidence>
<evidence type="ECO:0000256" key="6">
    <source>
        <dbReference type="ARBA" id="ARBA00023004"/>
    </source>
</evidence>
<keyword evidence="5 11" id="KW-0812">Transmembrane</keyword>
<dbReference type="InterPro" id="IPR036942">
    <property type="entry name" value="Beta-barrel_TonB_sf"/>
</dbReference>
<keyword evidence="10 11" id="KW-0998">Cell outer membrane</keyword>
<gene>
    <name evidence="16" type="ORF">D2V07_09030</name>
</gene>
<dbReference type="InterPro" id="IPR012910">
    <property type="entry name" value="Plug_dom"/>
</dbReference>
<proteinExistence type="inferred from homology"/>
<sequence length="791" mass="85561">MSKTGTTATRFLAAVSTIPILAMSTGALAQENAETDQAAQDNGGINQIVVSAQRREESLNEVPISVAAFGSEQLDARGIDNVADLARVVPGFQAAESGLNTPIYTLRGIGFNESSLSATSTVSVYVDEVGLPFPAMTVGAALDLQRVEVVKGPQGTLYGQNTTGGAINYISNRPTDYLEGGFQLGYGRFNAVEAEGYLSGPISSTLSARIAGRVQTAEGWQQSQLRPGDTAGQINRQSGRLSLDWEPTPTVTAQFTLSGWLDRSDTQVPQIRQADPVFPEAINPDLAAYPIAPEGDIRAADWDEGSDFARDNWFWQGSARFDVDLSDTLTLTSITAYAEFEDDSFNEYDGTPVEVFDFSTFGQIDSFQQELRLSGEAGEFANWVVGGNYSRSNVYAEQTYNTGQTSANRISGVLSAENFTDQRLESIAAFASVDWYLTDQLTLTTGARYTDFTVDFEGCSGDTGDNTLSPIIQFVSGLLREGAGLDPLPASQFQPGLLSNGNCTTFIDPEGDPNLLATPGLSVNTLAEDNISWRVALDFQPNDDLLLYVSASQGYKNGSFPNVAATGFRQYEATTQEKLLAYEAGVKATLGSSVQANAAVFYYDYTDKQLRGTFLDEVFGPLSLLINIPKSHVFGVEFDTTVEPTDGLRLTGAVSILDTRIDEYVGLNVDGVETDYEGGELSFAPAFSLDLDSQYDWDVSSNLQAFVGASFSYRSTASAVFGEDPRLDLPSYELVGARLGVGSDAEGWRVTLWGENLTNSYYFNNVLPQFDAIKAYVGRPRTYGVRVSYDF</sequence>
<keyword evidence="4" id="KW-0410">Iron transport</keyword>
<evidence type="ECO:0000313" key="16">
    <source>
        <dbReference type="EMBL" id="RIV86818.1"/>
    </source>
</evidence>
<name>A0A418NTU4_9SPHN</name>
<dbReference type="PROSITE" id="PS52016">
    <property type="entry name" value="TONB_DEPENDENT_REC_3"/>
    <property type="match status" value="1"/>
</dbReference>
<keyword evidence="7" id="KW-0406">Ion transport</keyword>
<evidence type="ECO:0000256" key="4">
    <source>
        <dbReference type="ARBA" id="ARBA00022496"/>
    </source>
</evidence>
<evidence type="ECO:0000259" key="15">
    <source>
        <dbReference type="Pfam" id="PF07715"/>
    </source>
</evidence>
<evidence type="ECO:0000256" key="10">
    <source>
        <dbReference type="ARBA" id="ARBA00023237"/>
    </source>
</evidence>